<evidence type="ECO:0000313" key="2">
    <source>
        <dbReference type="EMBL" id="QGM96278.1"/>
    </source>
</evidence>
<evidence type="ECO:0008006" key="4">
    <source>
        <dbReference type="Google" id="ProtNLM"/>
    </source>
</evidence>
<dbReference type="KEGG" id="mpar:F7D14_01445"/>
<keyword evidence="3" id="KW-1185">Reference proteome</keyword>
<dbReference type="InterPro" id="IPR011050">
    <property type="entry name" value="Pectin_lyase_fold/virulence"/>
</dbReference>
<keyword evidence="1" id="KW-0732">Signal</keyword>
<proteinExistence type="predicted"/>
<feature type="chain" id="PRO_5025481850" description="Right-handed parallel beta-helix repeat-containing protein" evidence="1">
    <location>
        <begin position="26"/>
        <end position="314"/>
    </location>
</feature>
<dbReference type="Proteomes" id="UP000422569">
    <property type="component" value="Chromosome"/>
</dbReference>
<accession>A0A6B8M1R0</accession>
<dbReference type="RefSeq" id="WP_016918824.1">
    <property type="nucleotide sequence ID" value="NZ_CP044331.1"/>
</dbReference>
<dbReference type="SUPFAM" id="SSF51126">
    <property type="entry name" value="Pectin lyase-like"/>
    <property type="match status" value="1"/>
</dbReference>
<organism evidence="2 3">
    <name type="scientific">Methylocystis parvus</name>
    <dbReference type="NCBI Taxonomy" id="134"/>
    <lineage>
        <taxon>Bacteria</taxon>
        <taxon>Pseudomonadati</taxon>
        <taxon>Pseudomonadota</taxon>
        <taxon>Alphaproteobacteria</taxon>
        <taxon>Hyphomicrobiales</taxon>
        <taxon>Methylocystaceae</taxon>
        <taxon>Methylocystis</taxon>
    </lineage>
</organism>
<name>A0A6B8M1R0_9HYPH</name>
<evidence type="ECO:0000256" key="1">
    <source>
        <dbReference type="SAM" id="SignalP"/>
    </source>
</evidence>
<gene>
    <name evidence="2" type="ORF">F7D14_01445</name>
</gene>
<reference evidence="2 3" key="1">
    <citation type="submission" date="2019-09" db="EMBL/GenBank/DDBJ databases">
        <title>Isolation and complete genome sequencing of Methylocystis species.</title>
        <authorList>
            <person name="Rumah B.L."/>
            <person name="Stead C.E."/>
            <person name="Stevens B.C."/>
            <person name="Minton N.P."/>
            <person name="Grosse-Honebrink A."/>
            <person name="Zhang Y."/>
        </authorList>
    </citation>
    <scope>NUCLEOTIDE SEQUENCE [LARGE SCALE GENOMIC DNA]</scope>
    <source>
        <strain evidence="2 3">BRCS2</strain>
    </source>
</reference>
<evidence type="ECO:0000313" key="3">
    <source>
        <dbReference type="Proteomes" id="UP000422569"/>
    </source>
</evidence>
<protein>
    <recommendedName>
        <fullName evidence="4">Right-handed parallel beta-helix repeat-containing protein</fullName>
    </recommendedName>
</protein>
<dbReference type="AlphaFoldDB" id="A0A6B8M1R0"/>
<sequence>MFKIARLPTFAVLFVALLGASPASALVNRAFVSGAGSDSGSCGAVTSPCKTLQYVHDSIINPGGEIVITSAGEYGPLTITKALTVVNDGSGVASVTQPAANANAIWINASTSDVVVLKGLELDGAWAAVTGVYMQSASSLQMIDCVIRRFKYNGVYATPPNWAKVLMSNVAVSDIGGNGVTIMPAGGFAGSFQNLRFTNLLNGFEISGKNAVAGSPIYSVVTDSLATGTSNGFLSTSSAGAPAPMLNLSNVRAIGNGIGVISNRGNVRLSRTSVSGNGTGVSISASVVYSDKTNSIVDNGSNVLGGTIIAVNPD</sequence>
<feature type="signal peptide" evidence="1">
    <location>
        <begin position="1"/>
        <end position="25"/>
    </location>
</feature>
<dbReference type="EMBL" id="CP044331">
    <property type="protein sequence ID" value="QGM96278.1"/>
    <property type="molecule type" value="Genomic_DNA"/>
</dbReference>